<evidence type="ECO:0000313" key="2">
    <source>
        <dbReference type="Proteomes" id="UP000077521"/>
    </source>
</evidence>
<evidence type="ECO:0000313" key="1">
    <source>
        <dbReference type="EMBL" id="KAE8240220.1"/>
    </source>
</evidence>
<organism evidence="1 2">
    <name type="scientific">Tilletia indica</name>
    <dbReference type="NCBI Taxonomy" id="43049"/>
    <lineage>
        <taxon>Eukaryota</taxon>
        <taxon>Fungi</taxon>
        <taxon>Dikarya</taxon>
        <taxon>Basidiomycota</taxon>
        <taxon>Ustilaginomycotina</taxon>
        <taxon>Exobasidiomycetes</taxon>
        <taxon>Tilletiales</taxon>
        <taxon>Tilletiaceae</taxon>
        <taxon>Tilletia</taxon>
    </lineage>
</organism>
<proteinExistence type="predicted"/>
<reference evidence="1" key="1">
    <citation type="submission" date="2016-04" db="EMBL/GenBank/DDBJ databases">
        <authorList>
            <person name="Nguyen H.D."/>
            <person name="Samba Siva P."/>
            <person name="Cullis J."/>
            <person name="Levesque C.A."/>
            <person name="Hambleton S."/>
        </authorList>
    </citation>
    <scope>NUCLEOTIDE SEQUENCE</scope>
    <source>
        <strain evidence="1">DAOMC 236416</strain>
    </source>
</reference>
<dbReference type="Proteomes" id="UP000077521">
    <property type="component" value="Unassembled WGS sequence"/>
</dbReference>
<keyword evidence="2" id="KW-1185">Reference proteome</keyword>
<accession>A0A8T8SH72</accession>
<dbReference type="EMBL" id="LWDF02001132">
    <property type="protein sequence ID" value="KAE8240220.1"/>
    <property type="molecule type" value="Genomic_DNA"/>
</dbReference>
<protein>
    <submittedName>
        <fullName evidence="1">Uncharacterized protein</fullName>
    </submittedName>
</protein>
<name>A0A8T8SH72_9BASI</name>
<comment type="caution">
    <text evidence="1">The sequence shown here is derived from an EMBL/GenBank/DDBJ whole genome shotgun (WGS) entry which is preliminary data.</text>
</comment>
<gene>
    <name evidence="1" type="ORF">A4X13_0g7896</name>
</gene>
<reference evidence="1" key="2">
    <citation type="journal article" date="2019" name="IMA Fungus">
        <title>Genome sequencing and comparison of five Tilletia species to identify candidate genes for the detection of regulated species infecting wheat.</title>
        <authorList>
            <person name="Nguyen H.D.T."/>
            <person name="Sultana T."/>
            <person name="Kesanakurti P."/>
            <person name="Hambleton S."/>
        </authorList>
    </citation>
    <scope>NUCLEOTIDE SEQUENCE</scope>
    <source>
        <strain evidence="1">DAOMC 236416</strain>
    </source>
</reference>
<dbReference type="AlphaFoldDB" id="A0A8T8SH72"/>
<sequence>MRQLSQRATVLSTSLSRLRLQLSIAVSGLLSLHYVGEGHFSGFNGGGCAPAVVEPPDSERLAIIALPMASFDRDVVHSQSLGSTSVQAGRYVRLEAGFHLFLTTGDFKLVNELADKEGSVADEIATKSAERTELVQQGEMAPSGLDTSLVNSRQALQAETDAHKEPLQALQADQDAHMQARSALEASDSDKRFFAVQLETVEEELAQVIKAHDAEKRLRKQHHDLVARHAQD</sequence>